<feature type="compositionally biased region" description="Acidic residues" evidence="3">
    <location>
        <begin position="390"/>
        <end position="423"/>
    </location>
</feature>
<dbReference type="GO" id="GO:0005737">
    <property type="term" value="C:cytoplasm"/>
    <property type="evidence" value="ECO:0007669"/>
    <property type="project" value="TreeGrafter"/>
</dbReference>
<feature type="compositionally biased region" description="Polar residues" evidence="3">
    <location>
        <begin position="425"/>
        <end position="437"/>
    </location>
</feature>
<feature type="compositionally biased region" description="Acidic residues" evidence="3">
    <location>
        <begin position="996"/>
        <end position="1017"/>
    </location>
</feature>
<dbReference type="eggNOG" id="KOG1051">
    <property type="taxonomic scope" value="Eukaryota"/>
</dbReference>
<feature type="region of interest" description="Disordered" evidence="3">
    <location>
        <begin position="1206"/>
        <end position="1259"/>
    </location>
</feature>
<evidence type="ECO:0000256" key="1">
    <source>
        <dbReference type="ARBA" id="ARBA00022741"/>
    </source>
</evidence>
<dbReference type="InterPro" id="IPR003959">
    <property type="entry name" value="ATPase_AAA_core"/>
</dbReference>
<feature type="compositionally biased region" description="Low complexity" evidence="3">
    <location>
        <begin position="319"/>
        <end position="336"/>
    </location>
</feature>
<dbReference type="PANTHER" id="PTHR11638">
    <property type="entry name" value="ATP-DEPENDENT CLP PROTEASE"/>
    <property type="match status" value="1"/>
</dbReference>
<dbReference type="InterPro" id="IPR027417">
    <property type="entry name" value="P-loop_NTPase"/>
</dbReference>
<keyword evidence="1" id="KW-0547">Nucleotide-binding</keyword>
<feature type="compositionally biased region" description="Low complexity" evidence="3">
    <location>
        <begin position="23"/>
        <end position="45"/>
    </location>
</feature>
<feature type="compositionally biased region" description="Low complexity" evidence="3">
    <location>
        <begin position="1036"/>
        <end position="1070"/>
    </location>
</feature>
<feature type="region of interest" description="Disordered" evidence="3">
    <location>
        <begin position="174"/>
        <end position="207"/>
    </location>
</feature>
<feature type="domain" description="AAA+ ATPase" evidence="4">
    <location>
        <begin position="1542"/>
        <end position="1688"/>
    </location>
</feature>
<evidence type="ECO:0000256" key="3">
    <source>
        <dbReference type="SAM" id="MobiDB-lite"/>
    </source>
</evidence>
<dbReference type="GO" id="GO:0005524">
    <property type="term" value="F:ATP binding"/>
    <property type="evidence" value="ECO:0007669"/>
    <property type="project" value="UniProtKB-KW"/>
</dbReference>
<dbReference type="SUPFAM" id="SSF52540">
    <property type="entry name" value="P-loop containing nucleoside triphosphate hydrolases"/>
    <property type="match status" value="1"/>
</dbReference>
<feature type="region of interest" description="Disordered" evidence="3">
    <location>
        <begin position="1"/>
        <end position="135"/>
    </location>
</feature>
<feature type="region of interest" description="Disordered" evidence="3">
    <location>
        <begin position="277"/>
        <end position="437"/>
    </location>
</feature>
<feature type="region of interest" description="Disordered" evidence="3">
    <location>
        <begin position="1098"/>
        <end position="1118"/>
    </location>
</feature>
<feature type="region of interest" description="Disordered" evidence="3">
    <location>
        <begin position="1275"/>
        <end position="1364"/>
    </location>
</feature>
<feature type="region of interest" description="Disordered" evidence="3">
    <location>
        <begin position="1386"/>
        <end position="1405"/>
    </location>
</feature>
<feature type="compositionally biased region" description="Acidic residues" evidence="3">
    <location>
        <begin position="51"/>
        <end position="65"/>
    </location>
</feature>
<organism evidence="5 6">
    <name type="scientific">Moniliophthora roreri</name>
    <name type="common">Frosty pod rot fungus</name>
    <name type="synonym">Monilia roreri</name>
    <dbReference type="NCBI Taxonomy" id="221103"/>
    <lineage>
        <taxon>Eukaryota</taxon>
        <taxon>Fungi</taxon>
        <taxon>Dikarya</taxon>
        <taxon>Basidiomycota</taxon>
        <taxon>Agaricomycotina</taxon>
        <taxon>Agaricomycetes</taxon>
        <taxon>Agaricomycetidae</taxon>
        <taxon>Agaricales</taxon>
        <taxon>Marasmiineae</taxon>
        <taxon>Marasmiaceae</taxon>
        <taxon>Moniliophthora</taxon>
    </lineage>
</organism>
<dbReference type="PANTHER" id="PTHR11638:SF89">
    <property type="entry name" value="AAA+ ATPASE DOMAIN-CONTAINING PROTEIN"/>
    <property type="match status" value="1"/>
</dbReference>
<feature type="compositionally biased region" description="Low complexity" evidence="3">
    <location>
        <begin position="1225"/>
        <end position="1239"/>
    </location>
</feature>
<evidence type="ECO:0000313" key="5">
    <source>
        <dbReference type="EMBL" id="KTB46242.1"/>
    </source>
</evidence>
<sequence length="1802" mass="196595">MSVTKDKDRQQVGLGQPKNGRQSPFGRIRSPPRSPRRTSLLLALRDVIGDANDDEEEGSEEEAEAESNQQPVASTSEIPNFNRKSTASGTTSMSTVRPAPIDISLTESHSSPEPPPLPHDDNELSHLFTLPDTDSSRDLKRLSHLSHVSHLSTLSALSSSLGLSQFPIPPSYTSFSDTAKEEDEEEGDSGFYDSTRPQLRNLPEPLALSPPRTTFDLLASPFGSPSSRLNPNGLMSPNLVSPRDRSPVGPYVPRSPFSGSFSLPHAGSGNAGSVGQMAGYGVDYEPEDDANDDGNVSVESLDSPTIYYKQKEKQAQRDSIFSESDIGSSDSIGSLEILKRPSSGSPSFEGSYDFLKRPDSARHSPLSLQLSDPSEHDFGEEEDTPRSVFEDDDDDDYRFDGDEEMEGDEEEEEDDDEEVEDVTEPNGSGHTSFWDTQDTVVYTGKRQSQPQQPPEAVEFVDDEVQGCSSFRGRADSVATTDLDLQAEPGAVLDDLVEDEEREEETARLAYLITDQENDTLHSLYDVYSDISEEDEAPVADEFTQSNAHIPNSAEVNYLESGIPLPSPTPSEVHAYAILALFDRNSQEQRRVSPSDAWAYEPDESFSSSNSGSRAAAIAALAGVTASSLQTHNEVDESDESFGSSNSVSGLSDRSLNLNMSAASAAAISALAAAMPPSSWRRTEETSQPPVSAAETHSPALPFLRERVFTPPPSSYSQSPKASSESHETLSSLPRESVFTPPPLPSLHSQTPKVDTDSQEVLSLSLRESVFTPPPPSLYSQTPRMDADPREMLSSSPKESVSTSPPPSSYTQTPKMETDSREVLSPSLGKTPSLHSQSPKTDTDPQEVLSPSLRENAFTPSPPSLHSQSPKMDDSQETISSLPMESTFTPPLPPLHSQSPKMDADSRETVSPSLRERVFTPPPPPSSQSRSPIVPQERLSMSQIQHRTPPQQSQPSRPRTPRSAPAATAVYEKDKKRTSTMIEPLPALTLEPKVDENDSVDDEVSGEDEDDDLEDSTAEQEQVHETAPSTAKGLKPLRLSTLLLTDTSTGRSSPILTPSTTSSSNSHLGHGNDAGRQSRDIDSNTNDISRSRLSISSLSLSDAHAHTPSVPPSASTPASAISDSEMFSLFNSSTLSRSTQRLSPQPSFIPMSDTDSTPRPSSSLGLVSYKSKSVLSSVPPSPTRSSSCAPQLLTQRRQSRIHYIRSDIDVPQSAPPPGSTNSATASSYRGSVRSSVRLSLPARDRSSLRPDESSELGMEDSTFTLRHNRLSHIRNRDIIPTEESASTQEDESEDYSIRRPIVPSRHPTPTPIRIPAPSRASSLSIRSGADSPFSAQVRTRSSRTSPLAELDKERQATHEQSPVTPRPTLLFAIASDDPAEVQKVLEASQTHPTTSNALPVPDKGPTSAVTANDPVGPQSQSALEFVLTNEGLRNKLDIVKVLLGYGADPQKIGMSLVEGDGNEQRETIIDSIKGKLGELDDATRYYLSRACSTVTRKTAALMKRSAFRPLERMRYGIIGQDRALEQLFRVLSVHSGTISKTSQPIVVFLCGPSGHGKSLLAHQFGSLLDVPIHTVNMTTLRSADDLWNSYSISSSEVRTLFMALDSVPCTLVEFLANNEGKRCVVVLDEIEKTVDAKALWTLLVPWELGRCTFEANSRTIDVRNVIWVGTSNIGQDIILSYHEARERANEMMTREEYVELMGIVRPRLSDQLGASLLSRVSAILPFVPFTEEERRAIASEFISQSEKESELVKEMVMSKEKDDERRWRKKIIKGAMSDFILSEGARSLYRAVSSQLVDSLDDL</sequence>
<accession>A0A0W0GCH5</accession>
<dbReference type="Gene3D" id="3.40.50.300">
    <property type="entry name" value="P-loop containing nucleotide triphosphate hydrolases"/>
    <property type="match status" value="1"/>
</dbReference>
<dbReference type="SMART" id="SM00382">
    <property type="entry name" value="AAA"/>
    <property type="match status" value="1"/>
</dbReference>
<proteinExistence type="predicted"/>
<feature type="region of interest" description="Disordered" evidence="3">
    <location>
        <begin position="678"/>
        <end position="1086"/>
    </location>
</feature>
<feature type="compositionally biased region" description="Basic and acidic residues" evidence="3">
    <location>
        <begin position="901"/>
        <end position="917"/>
    </location>
</feature>
<feature type="compositionally biased region" description="Polar residues" evidence="3">
    <location>
        <begin position="69"/>
        <end position="95"/>
    </location>
</feature>
<feature type="compositionally biased region" description="Basic and acidic residues" evidence="3">
    <location>
        <begin position="1"/>
        <end position="10"/>
    </location>
</feature>
<evidence type="ECO:0000256" key="2">
    <source>
        <dbReference type="ARBA" id="ARBA00022840"/>
    </source>
</evidence>
<reference evidence="5 6" key="1">
    <citation type="submission" date="2015-12" db="EMBL/GenBank/DDBJ databases">
        <title>Draft genome sequence of Moniliophthora roreri, the causal agent of frosty pod rot of cacao.</title>
        <authorList>
            <person name="Aime M.C."/>
            <person name="Diaz-Valderrama J.R."/>
            <person name="Kijpornyongpan T."/>
            <person name="Phillips-Mora W."/>
        </authorList>
    </citation>
    <scope>NUCLEOTIDE SEQUENCE [LARGE SCALE GENOMIC DNA]</scope>
    <source>
        <strain evidence="5 6">MCA 2952</strain>
    </source>
</reference>
<feature type="compositionally biased region" description="Polar residues" evidence="3">
    <location>
        <begin position="1386"/>
        <end position="1396"/>
    </location>
</feature>
<feature type="compositionally biased region" description="Low complexity" evidence="3">
    <location>
        <begin position="1151"/>
        <end position="1164"/>
    </location>
</feature>
<evidence type="ECO:0000259" key="4">
    <source>
        <dbReference type="SMART" id="SM00382"/>
    </source>
</evidence>
<dbReference type="GO" id="GO:0034605">
    <property type="term" value="P:cellular response to heat"/>
    <property type="evidence" value="ECO:0007669"/>
    <property type="project" value="TreeGrafter"/>
</dbReference>
<feature type="compositionally biased region" description="Low complexity" evidence="3">
    <location>
        <begin position="793"/>
        <end position="813"/>
    </location>
</feature>
<name>A0A0W0GCH5_MONRR</name>
<dbReference type="EMBL" id="LATX01000437">
    <property type="protein sequence ID" value="KTB46242.1"/>
    <property type="molecule type" value="Genomic_DNA"/>
</dbReference>
<feature type="compositionally biased region" description="Low complexity" evidence="3">
    <location>
        <begin position="946"/>
        <end position="968"/>
    </location>
</feature>
<feature type="compositionally biased region" description="Polar residues" evidence="3">
    <location>
        <begin position="827"/>
        <end position="839"/>
    </location>
</feature>
<evidence type="ECO:0000313" key="6">
    <source>
        <dbReference type="Proteomes" id="UP000054988"/>
    </source>
</evidence>
<feature type="compositionally biased region" description="Polar residues" evidence="3">
    <location>
        <begin position="1332"/>
        <end position="1344"/>
    </location>
</feature>
<dbReference type="Pfam" id="PF07724">
    <property type="entry name" value="AAA_2"/>
    <property type="match status" value="1"/>
</dbReference>
<dbReference type="InterPro" id="IPR050130">
    <property type="entry name" value="ClpA_ClpB"/>
</dbReference>
<dbReference type="GO" id="GO:0016887">
    <property type="term" value="F:ATP hydrolysis activity"/>
    <property type="evidence" value="ECO:0007669"/>
    <property type="project" value="InterPro"/>
</dbReference>
<feature type="region of interest" description="Disordered" evidence="3">
    <location>
        <begin position="1134"/>
        <end position="1164"/>
    </location>
</feature>
<keyword evidence="2" id="KW-0067">ATP-binding</keyword>
<gene>
    <name evidence="5" type="ORF">WG66_1181</name>
</gene>
<dbReference type="Proteomes" id="UP000054988">
    <property type="component" value="Unassembled WGS sequence"/>
</dbReference>
<dbReference type="InterPro" id="IPR003593">
    <property type="entry name" value="AAA+_ATPase"/>
</dbReference>
<feature type="compositionally biased region" description="Basic and acidic residues" evidence="3">
    <location>
        <begin position="1241"/>
        <end position="1251"/>
    </location>
</feature>
<comment type="caution">
    <text evidence="5">The sequence shown here is derived from an EMBL/GenBank/DDBJ whole genome shotgun (WGS) entry which is preliminary data.</text>
</comment>
<protein>
    <recommendedName>
        <fullName evidence="4">AAA+ ATPase domain-containing protein</fullName>
    </recommendedName>
</protein>
<feature type="compositionally biased region" description="Polar residues" evidence="3">
    <location>
        <begin position="876"/>
        <end position="888"/>
    </location>
</feature>